<reference evidence="1 2" key="1">
    <citation type="journal article" date="2023" name="Arcadia Sci">
        <title>De novo assembly of a long-read Amblyomma americanum tick genome.</title>
        <authorList>
            <person name="Chou S."/>
            <person name="Poskanzer K.E."/>
            <person name="Rollins M."/>
            <person name="Thuy-Boun P.S."/>
        </authorList>
    </citation>
    <scope>NUCLEOTIDE SEQUENCE [LARGE SCALE GENOMIC DNA]</scope>
    <source>
        <strain evidence="1">F_SG_1</strain>
        <tissue evidence="1">Salivary glands</tissue>
    </source>
</reference>
<organism evidence="1 2">
    <name type="scientific">Amblyomma americanum</name>
    <name type="common">Lone star tick</name>
    <dbReference type="NCBI Taxonomy" id="6943"/>
    <lineage>
        <taxon>Eukaryota</taxon>
        <taxon>Metazoa</taxon>
        <taxon>Ecdysozoa</taxon>
        <taxon>Arthropoda</taxon>
        <taxon>Chelicerata</taxon>
        <taxon>Arachnida</taxon>
        <taxon>Acari</taxon>
        <taxon>Parasitiformes</taxon>
        <taxon>Ixodida</taxon>
        <taxon>Ixodoidea</taxon>
        <taxon>Ixodidae</taxon>
        <taxon>Amblyomminae</taxon>
        <taxon>Amblyomma</taxon>
    </lineage>
</organism>
<dbReference type="AlphaFoldDB" id="A0AAQ4F0A6"/>
<accession>A0AAQ4F0A6</accession>
<keyword evidence="2" id="KW-1185">Reference proteome</keyword>
<evidence type="ECO:0000313" key="1">
    <source>
        <dbReference type="EMBL" id="KAK8780295.1"/>
    </source>
</evidence>
<dbReference type="EMBL" id="JARKHS020009013">
    <property type="protein sequence ID" value="KAK8780295.1"/>
    <property type="molecule type" value="Genomic_DNA"/>
</dbReference>
<feature type="non-terminal residue" evidence="1">
    <location>
        <position position="1"/>
    </location>
</feature>
<gene>
    <name evidence="1" type="ORF">V5799_018364</name>
</gene>
<sequence length="103" mass="11608">DQKTIEELRGAHVSVNWKEGEPPATTELLDLGKHKRWQPHERDKYLRKSDVAVSWKDGEPPALTKLLDCDAQAKMERRRAKIVPSPTAFSCSTVESPGESFHG</sequence>
<protein>
    <submittedName>
        <fullName evidence="1">Uncharacterized protein</fullName>
    </submittedName>
</protein>
<comment type="caution">
    <text evidence="1">The sequence shown here is derived from an EMBL/GenBank/DDBJ whole genome shotgun (WGS) entry which is preliminary data.</text>
</comment>
<name>A0AAQ4F0A6_AMBAM</name>
<dbReference type="Proteomes" id="UP001321473">
    <property type="component" value="Unassembled WGS sequence"/>
</dbReference>
<evidence type="ECO:0000313" key="2">
    <source>
        <dbReference type="Proteomes" id="UP001321473"/>
    </source>
</evidence>
<feature type="non-terminal residue" evidence="1">
    <location>
        <position position="103"/>
    </location>
</feature>
<proteinExistence type="predicted"/>